<comment type="caution">
    <text evidence="3">The sequence shown here is derived from an EMBL/GenBank/DDBJ whole genome shotgun (WGS) entry which is preliminary data.</text>
</comment>
<dbReference type="InterPro" id="IPR006680">
    <property type="entry name" value="Amidohydro-rel"/>
</dbReference>
<feature type="domain" description="Amidohydrolase-related" evidence="2">
    <location>
        <begin position="9"/>
        <end position="284"/>
    </location>
</feature>
<evidence type="ECO:0000256" key="1">
    <source>
        <dbReference type="ARBA" id="ARBA00038310"/>
    </source>
</evidence>
<evidence type="ECO:0000313" key="3">
    <source>
        <dbReference type="EMBL" id="NYE18412.1"/>
    </source>
</evidence>
<protein>
    <submittedName>
        <fullName evidence="3">L-fuconolactonase</fullName>
        <ecNumber evidence="3">3.1.1.-</ecNumber>
    </submittedName>
</protein>
<dbReference type="InterPro" id="IPR032466">
    <property type="entry name" value="Metal_Hydrolase"/>
</dbReference>
<dbReference type="Proteomes" id="UP000576969">
    <property type="component" value="Unassembled WGS sequence"/>
</dbReference>
<gene>
    <name evidence="3" type="ORF">BJ991_000440</name>
</gene>
<evidence type="ECO:0000259" key="2">
    <source>
        <dbReference type="Pfam" id="PF04909"/>
    </source>
</evidence>
<organism evidence="3 4">
    <name type="scientific">Microbacterium immunditiarum</name>
    <dbReference type="NCBI Taxonomy" id="337480"/>
    <lineage>
        <taxon>Bacteria</taxon>
        <taxon>Bacillati</taxon>
        <taxon>Actinomycetota</taxon>
        <taxon>Actinomycetes</taxon>
        <taxon>Micrococcales</taxon>
        <taxon>Microbacteriaceae</taxon>
        <taxon>Microbacterium</taxon>
    </lineage>
</organism>
<evidence type="ECO:0000313" key="4">
    <source>
        <dbReference type="Proteomes" id="UP000576969"/>
    </source>
</evidence>
<dbReference type="GO" id="GO:0016787">
    <property type="term" value="F:hydrolase activity"/>
    <property type="evidence" value="ECO:0007669"/>
    <property type="project" value="UniProtKB-KW"/>
</dbReference>
<dbReference type="SUPFAM" id="SSF51556">
    <property type="entry name" value="Metallo-dependent hydrolases"/>
    <property type="match status" value="1"/>
</dbReference>
<dbReference type="Gene3D" id="3.20.20.140">
    <property type="entry name" value="Metal-dependent hydrolases"/>
    <property type="match status" value="1"/>
</dbReference>
<dbReference type="EMBL" id="JACCBV010000001">
    <property type="protein sequence ID" value="NYE18412.1"/>
    <property type="molecule type" value="Genomic_DNA"/>
</dbReference>
<accession>A0A7Y9KGF7</accession>
<proteinExistence type="inferred from homology"/>
<dbReference type="InterPro" id="IPR052350">
    <property type="entry name" value="Metallo-dep_Lactonases"/>
</dbReference>
<keyword evidence="4" id="KW-1185">Reference proteome</keyword>
<name>A0A7Y9KGF7_9MICO</name>
<dbReference type="EC" id="3.1.1.-" evidence="3"/>
<dbReference type="PANTHER" id="PTHR43569">
    <property type="entry name" value="AMIDOHYDROLASE"/>
    <property type="match status" value="1"/>
</dbReference>
<reference evidence="3 4" key="1">
    <citation type="submission" date="2020-07" db="EMBL/GenBank/DDBJ databases">
        <title>Sequencing the genomes of 1000 actinobacteria strains.</title>
        <authorList>
            <person name="Klenk H.-P."/>
        </authorList>
    </citation>
    <scope>NUCLEOTIDE SEQUENCE [LARGE SCALE GENOMIC DNA]</scope>
    <source>
        <strain evidence="3 4">DSM 24662</strain>
    </source>
</reference>
<dbReference type="Pfam" id="PF04909">
    <property type="entry name" value="Amidohydro_2"/>
    <property type="match status" value="1"/>
</dbReference>
<comment type="similarity">
    <text evidence="1">Belongs to the metallo-dependent hydrolases superfamily.</text>
</comment>
<dbReference type="PANTHER" id="PTHR43569:SF2">
    <property type="entry name" value="AMIDOHYDROLASE-RELATED DOMAIN-CONTAINING PROTEIN"/>
    <property type="match status" value="1"/>
</dbReference>
<sequence>MTAGIARVIDAHHHLWDRRRAPYPWLGPHLPLLDREVLFDELQPLLARAGVTATVLVQGADNDADTDFLLDQAAEHDEIAAVVAWIPLDEPDRAARRLAELRRNPKFRGIRHGINSEPDPEWILRQVVSEGLRLLEDEGIPFDYVPVRRRHLELVPELVERHPRLRIVIDHLSKPPVRREGREPWWTNIARAAESPMVWAKISGLMPAGGDFTVWAADDLRPFVERAVDAFGPSRLMWGSDWPVIDLAGGYQRALDAALALTADWGDDDRAAVFHDTAAAFYGIGC</sequence>
<dbReference type="RefSeq" id="WP_179487057.1">
    <property type="nucleotide sequence ID" value="NZ_JACCBV010000001.1"/>
</dbReference>
<keyword evidence="3" id="KW-0378">Hydrolase</keyword>
<dbReference type="AlphaFoldDB" id="A0A7Y9KGF7"/>